<reference evidence="1 2" key="1">
    <citation type="submission" date="2020-01" db="EMBL/GenBank/DDBJ databases">
        <title>Patterns of diversity and host range of bacteriophage communities associated with bean-nodulatin bacteria.</title>
        <authorList>
            <person name="Vann Cauwenberghe J."/>
            <person name="Santamaria R.I."/>
            <person name="Bustos P."/>
            <person name="Juarez S."/>
            <person name="Gonzalez V."/>
        </authorList>
    </citation>
    <scope>NUCLEOTIDE SEQUENCE [LARGE SCALE GENOMIC DNA]</scope>
    <source>
        <strain evidence="2">RHph</strain>
    </source>
</reference>
<evidence type="ECO:0000313" key="1">
    <source>
        <dbReference type="EMBL" id="QIG73912.1"/>
    </source>
</evidence>
<proteinExistence type="predicted"/>
<protein>
    <submittedName>
        <fullName evidence="1">Uncharacterized protein</fullName>
    </submittedName>
</protein>
<dbReference type="Proteomes" id="UP000646667">
    <property type="component" value="Segment"/>
</dbReference>
<gene>
    <name evidence="1" type="ORF">EVC06_137</name>
</gene>
<name>A0A7S5RAG6_9CAUD</name>
<organism evidence="1 2">
    <name type="scientific">Rhizobium phage RHph_N34</name>
    <dbReference type="NCBI Taxonomy" id="2509586"/>
    <lineage>
        <taxon>Viruses</taxon>
        <taxon>Duplodnaviria</taxon>
        <taxon>Heunggongvirae</taxon>
        <taxon>Uroviricota</taxon>
        <taxon>Caudoviricetes</taxon>
        <taxon>Pootjesviridae</taxon>
        <taxon>Staniewskivirinae</taxon>
        <taxon>Trinifflemingvirus</taxon>
        <taxon>Trinifflemingvirus N34</taxon>
    </lineage>
</organism>
<evidence type="ECO:0000313" key="2">
    <source>
        <dbReference type="Proteomes" id="UP000646667"/>
    </source>
</evidence>
<dbReference type="Gene3D" id="3.40.50.300">
    <property type="entry name" value="P-loop containing nucleotide triphosphate hydrolases"/>
    <property type="match status" value="1"/>
</dbReference>
<keyword evidence="2" id="KW-1185">Reference proteome</keyword>
<sequence length="212" mass="24630">MTKKVKLLVVEGLDRTGKDTLCERFHWDSDAVHIELNEFRDFPKQTYYNTTRQMMRSNKKSFVSSVTNAMAITEFMQVLSFIKNYSDMGSNSFSVARLFPSTVVFDLVRGVEESRLGALIAQIKKTFEEENGIEIDMHLLTLVTNKEEMLQRGSTEDSFEIVNYDTILDYFMEYTTDHSFSKTLFKKAFVFSVTGMTFDEVFESAWNFLFTD</sequence>
<accession>A0A7S5RAG6</accession>
<dbReference type="InterPro" id="IPR027417">
    <property type="entry name" value="P-loop_NTPase"/>
</dbReference>
<dbReference type="EMBL" id="MN988534">
    <property type="protein sequence ID" value="QIG73912.1"/>
    <property type="molecule type" value="Genomic_DNA"/>
</dbReference>